<sequence>MNVWEDPYTESLNDLLEESKSISIKLKTRLNAIDCPTINELYLEKNSRYHIQKKLFNEFGYLPNSRLYPNKDILNEFKGLYVFGEKSEDSVLPMYLGISRTIYRRLRQHGFGKKHNECTLAYILANHENFESKFNLGRAQLPTDLLSMERERVRNFKVALYPVESNYELYFHEVAIAGLLKTKFNKFKTH</sequence>
<dbReference type="RefSeq" id="WP_146892639.1">
    <property type="nucleotide sequence ID" value="NZ_VORX01000003.1"/>
</dbReference>
<dbReference type="Proteomes" id="UP000321734">
    <property type="component" value="Unassembled WGS sequence"/>
</dbReference>
<keyword evidence="2" id="KW-1185">Reference proteome</keyword>
<dbReference type="EMBL" id="VORX01000003">
    <property type="protein sequence ID" value="TXE08565.1"/>
    <property type="molecule type" value="Genomic_DNA"/>
</dbReference>
<protein>
    <recommendedName>
        <fullName evidence="3">GIY-YIG domain-containing protein</fullName>
    </recommendedName>
</protein>
<dbReference type="OrthoDB" id="6926156at2"/>
<reference evidence="1 2" key="1">
    <citation type="submission" date="2019-08" db="EMBL/GenBank/DDBJ databases">
        <title>Genome sequence of Gelidibacter salicanalis IC162T.</title>
        <authorList>
            <person name="Bowman J.P."/>
        </authorList>
    </citation>
    <scope>NUCLEOTIDE SEQUENCE [LARGE SCALE GENOMIC DNA]</scope>
    <source>
        <strain evidence="1 2">IC162</strain>
    </source>
</reference>
<name>A0A5C7APU1_9FLAO</name>
<dbReference type="AlphaFoldDB" id="A0A5C7APU1"/>
<evidence type="ECO:0000313" key="2">
    <source>
        <dbReference type="Proteomes" id="UP000321734"/>
    </source>
</evidence>
<accession>A0A5C7APU1</accession>
<comment type="caution">
    <text evidence="1">The sequence shown here is derived from an EMBL/GenBank/DDBJ whole genome shotgun (WGS) entry which is preliminary data.</text>
</comment>
<evidence type="ECO:0000313" key="1">
    <source>
        <dbReference type="EMBL" id="TXE08565.1"/>
    </source>
</evidence>
<organism evidence="1 2">
    <name type="scientific">Gelidibacter salicanalis</name>
    <dbReference type="NCBI Taxonomy" id="291193"/>
    <lineage>
        <taxon>Bacteria</taxon>
        <taxon>Pseudomonadati</taxon>
        <taxon>Bacteroidota</taxon>
        <taxon>Flavobacteriia</taxon>
        <taxon>Flavobacteriales</taxon>
        <taxon>Flavobacteriaceae</taxon>
        <taxon>Gelidibacter</taxon>
    </lineage>
</organism>
<proteinExistence type="predicted"/>
<evidence type="ECO:0008006" key="3">
    <source>
        <dbReference type="Google" id="ProtNLM"/>
    </source>
</evidence>
<gene>
    <name evidence="1" type="ORF">ES711_08670</name>
</gene>